<dbReference type="Gene3D" id="3.40.109.10">
    <property type="entry name" value="NADH Oxidase"/>
    <property type="match status" value="1"/>
</dbReference>
<accession>X1DN42</accession>
<organism evidence="2">
    <name type="scientific">marine sediment metagenome</name>
    <dbReference type="NCBI Taxonomy" id="412755"/>
    <lineage>
        <taxon>unclassified sequences</taxon>
        <taxon>metagenomes</taxon>
        <taxon>ecological metagenomes</taxon>
    </lineage>
</organism>
<evidence type="ECO:0000259" key="1">
    <source>
        <dbReference type="Pfam" id="PF00881"/>
    </source>
</evidence>
<dbReference type="Pfam" id="PF00881">
    <property type="entry name" value="Nitroreductase"/>
    <property type="match status" value="1"/>
</dbReference>
<comment type="caution">
    <text evidence="2">The sequence shown here is derived from an EMBL/GenBank/DDBJ whole genome shotgun (WGS) entry which is preliminary data.</text>
</comment>
<feature type="non-terminal residue" evidence="2">
    <location>
        <position position="1"/>
    </location>
</feature>
<dbReference type="GO" id="GO:0016491">
    <property type="term" value="F:oxidoreductase activity"/>
    <property type="evidence" value="ECO:0007669"/>
    <property type="project" value="InterPro"/>
</dbReference>
<reference evidence="2" key="1">
    <citation type="journal article" date="2014" name="Front. Microbiol.">
        <title>High frequency of phylogenetically diverse reductive dehalogenase-homologous genes in deep subseafloor sedimentary metagenomes.</title>
        <authorList>
            <person name="Kawai M."/>
            <person name="Futagami T."/>
            <person name="Toyoda A."/>
            <person name="Takaki Y."/>
            <person name="Nishi S."/>
            <person name="Hori S."/>
            <person name="Arai W."/>
            <person name="Tsubouchi T."/>
            <person name="Morono Y."/>
            <person name="Uchiyama I."/>
            <person name="Ito T."/>
            <person name="Fujiyama A."/>
            <person name="Inagaki F."/>
            <person name="Takami H."/>
        </authorList>
    </citation>
    <scope>NUCLEOTIDE SEQUENCE</scope>
    <source>
        <strain evidence="2">Expedition CK06-06</strain>
    </source>
</reference>
<proteinExistence type="predicted"/>
<sequence length="317" mass="36510">SLTLHLFFSNDEGVFYYKTDRTDEIIPKKRVRSKTLEDKKEILEDYKKNTTKLKDGRIGISRDVIGSAFESMVNLPGTTLFIPIADTTREYINLLFTGLAQFRWQLWDEVKNQPAGVGKWIDDGFLNGNRMTITQYESMLPWLCNLEAGMAMQNLSLAATAMGLGSFMMHTIDLPTVMRSLNMHFEQLEREPFPQATVNPVGIDGILEGYCPPYRTVEEAVEEIAAKKWGSEGIYGKKGYDLPKPKIYESIVEITKSYCSYVYETYGRIPKYHDAMFIPILAQIHHLDTGFYEKFFPEYLDEIDKAHMSTWHSERTK</sequence>
<dbReference type="AlphaFoldDB" id="X1DN42"/>
<name>X1DN42_9ZZZZ</name>
<protein>
    <recommendedName>
        <fullName evidence="1">Nitroreductase domain-containing protein</fullName>
    </recommendedName>
</protein>
<evidence type="ECO:0000313" key="2">
    <source>
        <dbReference type="EMBL" id="GAH22376.1"/>
    </source>
</evidence>
<dbReference type="InterPro" id="IPR000415">
    <property type="entry name" value="Nitroreductase-like"/>
</dbReference>
<dbReference type="SUPFAM" id="SSF55469">
    <property type="entry name" value="FMN-dependent nitroreductase-like"/>
    <property type="match status" value="1"/>
</dbReference>
<feature type="domain" description="Nitroreductase" evidence="1">
    <location>
        <begin position="145"/>
        <end position="182"/>
    </location>
</feature>
<dbReference type="InterPro" id="IPR029479">
    <property type="entry name" value="Nitroreductase"/>
</dbReference>
<gene>
    <name evidence="2" type="ORF">S03H2_01849</name>
</gene>
<dbReference type="EMBL" id="BARU01000575">
    <property type="protein sequence ID" value="GAH22376.1"/>
    <property type="molecule type" value="Genomic_DNA"/>
</dbReference>